<comment type="subcellular location">
    <subcellularLocation>
        <location evidence="1">Membrane</location>
        <topology evidence="1">Multi-pass membrane protein</topology>
    </subcellularLocation>
</comment>
<dbReference type="GO" id="GO:0016020">
    <property type="term" value="C:membrane"/>
    <property type="evidence" value="ECO:0007669"/>
    <property type="project" value="UniProtKB-SubCell"/>
</dbReference>
<comment type="caution">
    <text evidence="9">The sequence shown here is derived from an EMBL/GenBank/DDBJ whole genome shotgun (WGS) entry which is preliminary data.</text>
</comment>
<organism evidence="9 10">
    <name type="scientific">Paenibacillus rigui</name>
    <dbReference type="NCBI Taxonomy" id="554312"/>
    <lineage>
        <taxon>Bacteria</taxon>
        <taxon>Bacillati</taxon>
        <taxon>Bacillota</taxon>
        <taxon>Bacilli</taxon>
        <taxon>Bacillales</taxon>
        <taxon>Paenibacillaceae</taxon>
        <taxon>Paenibacillus</taxon>
    </lineage>
</organism>
<feature type="domain" description="Peptidase S54 rhomboid" evidence="8">
    <location>
        <begin position="59"/>
        <end position="192"/>
    </location>
</feature>
<dbReference type="GO" id="GO:0004252">
    <property type="term" value="F:serine-type endopeptidase activity"/>
    <property type="evidence" value="ECO:0007669"/>
    <property type="project" value="InterPro"/>
</dbReference>
<feature type="transmembrane region" description="Helical" evidence="7">
    <location>
        <begin position="99"/>
        <end position="117"/>
    </location>
</feature>
<feature type="transmembrane region" description="Helical" evidence="7">
    <location>
        <begin position="123"/>
        <end position="144"/>
    </location>
</feature>
<feature type="transmembrane region" description="Helical" evidence="7">
    <location>
        <begin position="60"/>
        <end position="87"/>
    </location>
</feature>
<evidence type="ECO:0000256" key="2">
    <source>
        <dbReference type="ARBA" id="ARBA00009045"/>
    </source>
</evidence>
<dbReference type="PANTHER" id="PTHR43731:SF14">
    <property type="entry name" value="PRESENILIN-ASSOCIATED RHOMBOID-LIKE PROTEIN, MITOCHONDRIAL"/>
    <property type="match status" value="1"/>
</dbReference>
<sequence>MFLRNESLKQYIKLYPVTTVLICVHLIVLGLMEWTGSSQDAETLLRFGALFDLPGMTPEWWRYLTAMFVHIGFAHMFFNSFTLYVFAPPLERMLGTWRYLLFYILSGIAGNLASAWLHPDHFISAGASGAIYGVYAAYLFLAIFRKDIIDRQTKQTIITILVIGFLQSIIVPHIDLYAHFGGFVGGLIVMGLISLSIQRRQKRHQEEQRQQASEG</sequence>
<evidence type="ECO:0000256" key="4">
    <source>
        <dbReference type="ARBA" id="ARBA00022801"/>
    </source>
</evidence>
<evidence type="ECO:0000256" key="5">
    <source>
        <dbReference type="ARBA" id="ARBA00022989"/>
    </source>
</evidence>
<dbReference type="InterPro" id="IPR050925">
    <property type="entry name" value="Rhomboid_protease_S54"/>
</dbReference>
<evidence type="ECO:0000313" key="10">
    <source>
        <dbReference type="Proteomes" id="UP000215509"/>
    </source>
</evidence>
<dbReference type="Gene3D" id="1.20.1540.10">
    <property type="entry name" value="Rhomboid-like"/>
    <property type="match status" value="1"/>
</dbReference>
<evidence type="ECO:0000313" key="9">
    <source>
        <dbReference type="EMBL" id="OXM83507.1"/>
    </source>
</evidence>
<keyword evidence="6 7" id="KW-0472">Membrane</keyword>
<feature type="transmembrane region" description="Helical" evidence="7">
    <location>
        <begin position="12"/>
        <end position="32"/>
    </location>
</feature>
<keyword evidence="5 7" id="KW-1133">Transmembrane helix</keyword>
<proteinExistence type="inferred from homology"/>
<keyword evidence="3 7" id="KW-0812">Transmembrane</keyword>
<dbReference type="EMBL" id="NMQW01000045">
    <property type="protein sequence ID" value="OXM83507.1"/>
    <property type="molecule type" value="Genomic_DNA"/>
</dbReference>
<reference evidence="9 10" key="1">
    <citation type="submission" date="2017-07" db="EMBL/GenBank/DDBJ databases">
        <title>Genome sequencing and assembly of Paenibacillus rigui.</title>
        <authorList>
            <person name="Mayilraj S."/>
        </authorList>
    </citation>
    <scope>NUCLEOTIDE SEQUENCE [LARGE SCALE GENOMIC DNA]</scope>
    <source>
        <strain evidence="9 10">JCM 16352</strain>
    </source>
</reference>
<keyword evidence="4" id="KW-0378">Hydrolase</keyword>
<dbReference type="AlphaFoldDB" id="A0A229UJ73"/>
<evidence type="ECO:0000256" key="1">
    <source>
        <dbReference type="ARBA" id="ARBA00004141"/>
    </source>
</evidence>
<dbReference type="OrthoDB" id="9813074at2"/>
<feature type="transmembrane region" description="Helical" evidence="7">
    <location>
        <begin position="156"/>
        <end position="174"/>
    </location>
</feature>
<keyword evidence="9" id="KW-0645">Protease</keyword>
<evidence type="ECO:0000256" key="3">
    <source>
        <dbReference type="ARBA" id="ARBA00022692"/>
    </source>
</evidence>
<dbReference type="Proteomes" id="UP000215509">
    <property type="component" value="Unassembled WGS sequence"/>
</dbReference>
<dbReference type="Pfam" id="PF01694">
    <property type="entry name" value="Rhomboid"/>
    <property type="match status" value="1"/>
</dbReference>
<dbReference type="SUPFAM" id="SSF144091">
    <property type="entry name" value="Rhomboid-like"/>
    <property type="match status" value="1"/>
</dbReference>
<accession>A0A229UJ73</accession>
<keyword evidence="10" id="KW-1185">Reference proteome</keyword>
<gene>
    <name evidence="9" type="ORF">CF651_25250</name>
</gene>
<protein>
    <submittedName>
        <fullName evidence="9">Rhomboid family intramembrane serine protease</fullName>
    </submittedName>
</protein>
<dbReference type="InterPro" id="IPR035952">
    <property type="entry name" value="Rhomboid-like_sf"/>
</dbReference>
<evidence type="ECO:0000259" key="8">
    <source>
        <dbReference type="Pfam" id="PF01694"/>
    </source>
</evidence>
<dbReference type="PANTHER" id="PTHR43731">
    <property type="entry name" value="RHOMBOID PROTEASE"/>
    <property type="match status" value="1"/>
</dbReference>
<name>A0A229UJ73_9BACL</name>
<evidence type="ECO:0000256" key="6">
    <source>
        <dbReference type="ARBA" id="ARBA00023136"/>
    </source>
</evidence>
<dbReference type="RefSeq" id="WP_094017649.1">
    <property type="nucleotide sequence ID" value="NZ_NMQW01000045.1"/>
</dbReference>
<comment type="similarity">
    <text evidence="2">Belongs to the peptidase S54 family.</text>
</comment>
<evidence type="ECO:0000256" key="7">
    <source>
        <dbReference type="SAM" id="Phobius"/>
    </source>
</evidence>
<dbReference type="GO" id="GO:0006508">
    <property type="term" value="P:proteolysis"/>
    <property type="evidence" value="ECO:0007669"/>
    <property type="project" value="UniProtKB-KW"/>
</dbReference>
<feature type="transmembrane region" description="Helical" evidence="7">
    <location>
        <begin position="180"/>
        <end position="197"/>
    </location>
</feature>
<dbReference type="InterPro" id="IPR022764">
    <property type="entry name" value="Peptidase_S54_rhomboid_dom"/>
</dbReference>